<dbReference type="InterPro" id="IPR038519">
    <property type="entry name" value="MCP_C_sf"/>
</dbReference>
<protein>
    <submittedName>
        <fullName evidence="6">Uncharacterized protein Z506L</fullName>
    </submittedName>
</protein>
<name>A7K9B6_9PHYC</name>
<dbReference type="InterPro" id="IPR007542">
    <property type="entry name" value="MCP_C"/>
</dbReference>
<sequence>MGGLTQLISVGAQDVFLTGDPQRSLWKRISVRRTNFAIESIETVFDINYGSPSMITIARNGDLVKSCVLQVTMMKSSIQSFYPVEQFIKSISVVIGGQDVYTIDDAATWLRIHDETFNDVEMRAANYRMLNFRPEDPTGAVRTFYLDLPLFFTRHLSMALPLIALQYHDVQIRITFNEPYNIPGIDVNYMPTARFYADYVFLDKPERTYFAQAPHEYNIEQVQLNTLNPLFSETGVTPQSIDLNFNHPTRYMLWVYKTNLHGIYTTSNNQFETNDGYAPLDTAILRINGIDRFSERPGSYFNLVQTTQAVHQAPSAGIYMYSFGVNANDADSAGTMNFSRVDMATLSLTNKQASATTIADVLDTSTTLSTALTKFTKVSIFAVNFNVLRIQDGMGGVLFSN</sequence>
<dbReference type="InterPro" id="IPR016112">
    <property type="entry name" value="VP_dsDNA_II"/>
</dbReference>
<dbReference type="GO" id="GO:0019028">
    <property type="term" value="C:viral capsid"/>
    <property type="evidence" value="ECO:0007669"/>
    <property type="project" value="UniProtKB-KW"/>
</dbReference>
<dbReference type="GO" id="GO:0005198">
    <property type="term" value="F:structural molecule activity"/>
    <property type="evidence" value="ECO:0007669"/>
    <property type="project" value="InterPro"/>
</dbReference>
<evidence type="ECO:0000256" key="1">
    <source>
        <dbReference type="ARBA" id="ARBA00004328"/>
    </source>
</evidence>
<feature type="domain" description="Major capsid protein N-terminal" evidence="5">
    <location>
        <begin position="24"/>
        <end position="203"/>
    </location>
</feature>
<feature type="domain" description="Major capsid protein C-terminal" evidence="4">
    <location>
        <begin position="206"/>
        <end position="396"/>
    </location>
</feature>
<evidence type="ECO:0000256" key="2">
    <source>
        <dbReference type="ARBA" id="ARBA00022561"/>
    </source>
</evidence>
<gene>
    <name evidence="6" type="primary">Z506L</name>
    <name evidence="6" type="ORF">ATCV1_Z506L</name>
</gene>
<dbReference type="SUPFAM" id="SSF49749">
    <property type="entry name" value="Group II dsDNA viruses VP"/>
    <property type="match status" value="2"/>
</dbReference>
<dbReference type="Proteomes" id="UP000202420">
    <property type="component" value="Segment"/>
</dbReference>
<dbReference type="KEGG" id="vg:5470419"/>
<keyword evidence="7" id="KW-1185">Reference proteome</keyword>
<evidence type="ECO:0000259" key="5">
    <source>
        <dbReference type="Pfam" id="PF16903"/>
    </source>
</evidence>
<dbReference type="GeneID" id="5470419"/>
<dbReference type="Gene3D" id="2.70.9.10">
    <property type="entry name" value="Adenovirus Type 2 Hexon, domain 4"/>
    <property type="match status" value="1"/>
</dbReference>
<comment type="subcellular location">
    <subcellularLocation>
        <location evidence="1">Virion</location>
    </subcellularLocation>
</comment>
<dbReference type="OrthoDB" id="5765at10239"/>
<dbReference type="Pfam" id="PF16903">
    <property type="entry name" value="Capsid_N"/>
    <property type="match status" value="1"/>
</dbReference>
<proteinExistence type="predicted"/>
<accession>A7K9B6</accession>
<evidence type="ECO:0000313" key="7">
    <source>
        <dbReference type="Proteomes" id="UP000202420"/>
    </source>
</evidence>
<dbReference type="Gene3D" id="2.70.9.20">
    <property type="entry name" value="Major capsid protein Vp54"/>
    <property type="match status" value="1"/>
</dbReference>
<evidence type="ECO:0000313" key="6">
    <source>
        <dbReference type="EMBL" id="ABT16640.1"/>
    </source>
</evidence>
<dbReference type="Pfam" id="PF04451">
    <property type="entry name" value="Capsid_NCLDV"/>
    <property type="match status" value="1"/>
</dbReference>
<evidence type="ECO:0000259" key="4">
    <source>
        <dbReference type="Pfam" id="PF04451"/>
    </source>
</evidence>
<organism evidence="6 7">
    <name type="scientific">Chlorovirus heliozoae</name>
    <dbReference type="NCBI Taxonomy" id="322019"/>
    <lineage>
        <taxon>Viruses</taxon>
        <taxon>Varidnaviria</taxon>
        <taxon>Bamfordvirae</taxon>
        <taxon>Nucleocytoviricota</taxon>
        <taxon>Megaviricetes</taxon>
        <taxon>Algavirales</taxon>
        <taxon>Phycodnaviridae</taxon>
        <taxon>Chlorovirus</taxon>
    </lineage>
</organism>
<reference evidence="6 7" key="1">
    <citation type="submission" date="2006-09" db="EMBL/GenBank/DDBJ databases">
        <title>Sequence and annotation of the 288-kb ATCV-1 virus that infects an endosymbiotic Chlorella strain of the heliozoon Acanthocystis turfacea.</title>
        <authorList>
            <person name="Fitzgerald L.A."/>
            <person name="Graves M.V."/>
            <person name="Li X."/>
            <person name="Pfitzner A.J.P."/>
            <person name="Hartigan J."/>
            <person name="Van Etten J.L."/>
        </authorList>
    </citation>
    <scope>NUCLEOTIDE SEQUENCE [LARGE SCALE GENOMIC DNA]</scope>
    <source>
        <strain evidence="6 7">ATCV-1</strain>
    </source>
</reference>
<dbReference type="RefSeq" id="YP_001426987.1">
    <property type="nucleotide sequence ID" value="NC_008724.1"/>
</dbReference>
<dbReference type="InterPro" id="IPR031654">
    <property type="entry name" value="Capsid_N"/>
</dbReference>
<dbReference type="EMBL" id="EF101928">
    <property type="protein sequence ID" value="ABT16640.1"/>
    <property type="molecule type" value="Genomic_DNA"/>
</dbReference>
<keyword evidence="3" id="KW-0946">Virion</keyword>
<keyword evidence="2" id="KW-0167">Capsid protein</keyword>
<evidence type="ECO:0000256" key="3">
    <source>
        <dbReference type="ARBA" id="ARBA00022844"/>
    </source>
</evidence>